<evidence type="ECO:0000313" key="1">
    <source>
        <dbReference type="Proteomes" id="UP000887565"/>
    </source>
</evidence>
<proteinExistence type="predicted"/>
<organism evidence="1 2">
    <name type="scientific">Romanomermis culicivorax</name>
    <name type="common">Nematode worm</name>
    <dbReference type="NCBI Taxonomy" id="13658"/>
    <lineage>
        <taxon>Eukaryota</taxon>
        <taxon>Metazoa</taxon>
        <taxon>Ecdysozoa</taxon>
        <taxon>Nematoda</taxon>
        <taxon>Enoplea</taxon>
        <taxon>Dorylaimia</taxon>
        <taxon>Mermithida</taxon>
        <taxon>Mermithoidea</taxon>
        <taxon>Mermithidae</taxon>
        <taxon>Romanomermis</taxon>
    </lineage>
</organism>
<sequence>MNFIRLIQNIKDDKSAVNFLQLRGILHQNRLCANGHDMTLSVSEQLRWRCRLRQCNQEKGIRGVLREK</sequence>
<keyword evidence="1" id="KW-1185">Reference proteome</keyword>
<evidence type="ECO:0000313" key="2">
    <source>
        <dbReference type="WBParaSite" id="nRc.2.0.1.t40369-RA"/>
    </source>
</evidence>
<protein>
    <submittedName>
        <fullName evidence="2">Uncharacterized protein</fullName>
    </submittedName>
</protein>
<dbReference type="Proteomes" id="UP000887565">
    <property type="component" value="Unplaced"/>
</dbReference>
<dbReference type="OMA" id="WRCNISK"/>
<accession>A0A915KPI7</accession>
<name>A0A915KPI7_ROMCU</name>
<dbReference type="AlphaFoldDB" id="A0A915KPI7"/>
<dbReference type="WBParaSite" id="nRc.2.0.1.t40369-RA">
    <property type="protein sequence ID" value="nRc.2.0.1.t40369-RA"/>
    <property type="gene ID" value="nRc.2.0.1.g40369"/>
</dbReference>
<reference evidence="2" key="1">
    <citation type="submission" date="2022-11" db="UniProtKB">
        <authorList>
            <consortium name="WormBaseParasite"/>
        </authorList>
    </citation>
    <scope>IDENTIFICATION</scope>
</reference>